<comment type="subunit">
    <text evidence="4">The accessory proteins ExbB and ExbD seem to form a complex with TonB.</text>
</comment>
<dbReference type="InterPro" id="IPR003400">
    <property type="entry name" value="ExbD"/>
</dbReference>
<keyword evidence="15" id="KW-1185">Reference proteome</keyword>
<comment type="function">
    <text evidence="1">Involved in the TonB-dependent energy-dependent transport of various receptor-bound substrates.</text>
</comment>
<evidence type="ECO:0000256" key="1">
    <source>
        <dbReference type="ARBA" id="ARBA00003540"/>
    </source>
</evidence>
<evidence type="ECO:0000256" key="3">
    <source>
        <dbReference type="ARBA" id="ARBA00005811"/>
    </source>
</evidence>
<comment type="subcellular location">
    <subcellularLocation>
        <location evidence="2">Cell inner membrane</location>
        <topology evidence="2">Single-pass type II membrane protein</topology>
    </subcellularLocation>
    <subcellularLocation>
        <location evidence="12">Cell membrane</location>
        <topology evidence="12">Single-pass type II membrane protein</topology>
    </subcellularLocation>
</comment>
<dbReference type="Pfam" id="PF02472">
    <property type="entry name" value="ExbD"/>
    <property type="match status" value="1"/>
</dbReference>
<evidence type="ECO:0000256" key="7">
    <source>
        <dbReference type="ARBA" id="ARBA00022519"/>
    </source>
</evidence>
<evidence type="ECO:0000256" key="13">
    <source>
        <dbReference type="SAM" id="Phobius"/>
    </source>
</evidence>
<dbReference type="EMBL" id="CP071794">
    <property type="protein sequence ID" value="QTD55750.1"/>
    <property type="molecule type" value="Genomic_DNA"/>
</dbReference>
<organism evidence="14 15">
    <name type="scientific">Parasphingorhabdus cellanae</name>
    <dbReference type="NCBI Taxonomy" id="2806553"/>
    <lineage>
        <taxon>Bacteria</taxon>
        <taxon>Pseudomonadati</taxon>
        <taxon>Pseudomonadota</taxon>
        <taxon>Alphaproteobacteria</taxon>
        <taxon>Sphingomonadales</taxon>
        <taxon>Sphingomonadaceae</taxon>
        <taxon>Parasphingorhabdus</taxon>
    </lineage>
</organism>
<keyword evidence="10 13" id="KW-1133">Transmembrane helix</keyword>
<evidence type="ECO:0000313" key="14">
    <source>
        <dbReference type="EMBL" id="QTD55750.1"/>
    </source>
</evidence>
<dbReference type="PANTHER" id="PTHR30558:SF12">
    <property type="entry name" value="BIOPOLYMER TRANSPORT PROTEIN EXBD"/>
    <property type="match status" value="1"/>
</dbReference>
<keyword evidence="9 12" id="KW-0653">Protein transport</keyword>
<feature type="transmembrane region" description="Helical" evidence="13">
    <location>
        <begin position="30"/>
        <end position="51"/>
    </location>
</feature>
<evidence type="ECO:0000256" key="10">
    <source>
        <dbReference type="ARBA" id="ARBA00022989"/>
    </source>
</evidence>
<keyword evidence="8 12" id="KW-0812">Transmembrane</keyword>
<keyword evidence="7" id="KW-0997">Cell inner membrane</keyword>
<dbReference type="RefSeq" id="WP_207987574.1">
    <property type="nucleotide sequence ID" value="NZ_CP071794.1"/>
</dbReference>
<proteinExistence type="inferred from homology"/>
<dbReference type="Gene3D" id="3.30.420.270">
    <property type="match status" value="1"/>
</dbReference>
<gene>
    <name evidence="14" type="ORF">J4G78_16410</name>
</gene>
<keyword evidence="6" id="KW-1003">Cell membrane</keyword>
<sequence>MPTYRPTHRPTFRQHGIGLSENQPMSQLNITPLIDVLLVLLVMLMLSIPIATHKVEVTLPPPIPGSGEPPEINLLRINNAGVTLWNGEAVTEPELKTLLTAMAKDPDLPQLHMQTDANARYEIFDHTIATVKRSGVQAIGFIGNSQFEKWDSGLN</sequence>
<evidence type="ECO:0000313" key="15">
    <source>
        <dbReference type="Proteomes" id="UP000663923"/>
    </source>
</evidence>
<evidence type="ECO:0000256" key="6">
    <source>
        <dbReference type="ARBA" id="ARBA00022475"/>
    </source>
</evidence>
<evidence type="ECO:0000256" key="5">
    <source>
        <dbReference type="ARBA" id="ARBA00022448"/>
    </source>
</evidence>
<evidence type="ECO:0000256" key="8">
    <source>
        <dbReference type="ARBA" id="ARBA00022692"/>
    </source>
</evidence>
<evidence type="ECO:0000256" key="4">
    <source>
        <dbReference type="ARBA" id="ARBA00011471"/>
    </source>
</evidence>
<evidence type="ECO:0000256" key="12">
    <source>
        <dbReference type="RuleBase" id="RU003879"/>
    </source>
</evidence>
<dbReference type="PANTHER" id="PTHR30558">
    <property type="entry name" value="EXBD MEMBRANE COMPONENT OF PMF-DRIVEN MACROMOLECULE IMPORT SYSTEM"/>
    <property type="match status" value="1"/>
</dbReference>
<dbReference type="Proteomes" id="UP000663923">
    <property type="component" value="Chromosome"/>
</dbReference>
<reference evidence="14 15" key="1">
    <citation type="submission" date="2021-03" db="EMBL/GenBank/DDBJ databases">
        <title>Complete genome of Parasphingorhabdus_sp.JHSY0214.</title>
        <authorList>
            <person name="Yoo J.H."/>
            <person name="Bae J.W."/>
        </authorList>
    </citation>
    <scope>NUCLEOTIDE SEQUENCE [LARGE SCALE GENOMIC DNA]</scope>
    <source>
        <strain evidence="14 15">JHSY0214</strain>
    </source>
</reference>
<keyword evidence="11 13" id="KW-0472">Membrane</keyword>
<accession>A0ABX7T2H4</accession>
<evidence type="ECO:0000256" key="9">
    <source>
        <dbReference type="ARBA" id="ARBA00022927"/>
    </source>
</evidence>
<name>A0ABX7T2H4_9SPHN</name>
<evidence type="ECO:0000256" key="11">
    <source>
        <dbReference type="ARBA" id="ARBA00023136"/>
    </source>
</evidence>
<evidence type="ECO:0000256" key="2">
    <source>
        <dbReference type="ARBA" id="ARBA00004249"/>
    </source>
</evidence>
<protein>
    <submittedName>
        <fullName evidence="14">Biopolymer transporter ExbD</fullName>
    </submittedName>
</protein>
<comment type="similarity">
    <text evidence="3 12">Belongs to the ExbD/TolR family.</text>
</comment>
<keyword evidence="5 12" id="KW-0813">Transport</keyword>